<dbReference type="InterPro" id="IPR012677">
    <property type="entry name" value="Nucleotide-bd_a/b_plait_sf"/>
</dbReference>
<dbReference type="PROSITE" id="PS50102">
    <property type="entry name" value="RRM"/>
    <property type="match status" value="1"/>
</dbReference>
<feature type="compositionally biased region" description="Acidic residues" evidence="3">
    <location>
        <begin position="325"/>
        <end position="341"/>
    </location>
</feature>
<keyword evidence="1 2" id="KW-0694">RNA-binding</keyword>
<feature type="compositionally biased region" description="Polar residues" evidence="3">
    <location>
        <begin position="234"/>
        <end position="244"/>
    </location>
</feature>
<evidence type="ECO:0000256" key="3">
    <source>
        <dbReference type="SAM" id="MobiDB-lite"/>
    </source>
</evidence>
<feature type="region of interest" description="Disordered" evidence="3">
    <location>
        <begin position="1"/>
        <end position="403"/>
    </location>
</feature>
<proteinExistence type="predicted"/>
<feature type="region of interest" description="Disordered" evidence="3">
    <location>
        <begin position="647"/>
        <end position="673"/>
    </location>
</feature>
<feature type="compositionally biased region" description="Basic and acidic residues" evidence="3">
    <location>
        <begin position="109"/>
        <end position="126"/>
    </location>
</feature>
<reference evidence="5" key="1">
    <citation type="submission" date="2015-11" db="EMBL/GenBank/DDBJ databases">
        <title>De novo transcriptome assembly of four potential Pierce s Disease insect vectors from Arizona vineyards.</title>
        <authorList>
            <person name="Tassone E.E."/>
        </authorList>
    </citation>
    <scope>NUCLEOTIDE SEQUENCE</scope>
</reference>
<dbReference type="EMBL" id="GECZ01013606">
    <property type="protein sequence ID" value="JAS56163.1"/>
    <property type="molecule type" value="Transcribed_RNA"/>
</dbReference>
<feature type="compositionally biased region" description="Basic and acidic residues" evidence="3">
    <location>
        <begin position="7"/>
        <end position="23"/>
    </location>
</feature>
<dbReference type="GO" id="GO:0071011">
    <property type="term" value="C:precatalytic spliceosome"/>
    <property type="evidence" value="ECO:0007669"/>
    <property type="project" value="TreeGrafter"/>
</dbReference>
<dbReference type="SUPFAM" id="SSF54928">
    <property type="entry name" value="RNA-binding domain, RBD"/>
    <property type="match status" value="1"/>
</dbReference>
<name>A0A1B6G1H6_9HEMI</name>
<feature type="compositionally biased region" description="Basic and acidic residues" evidence="3">
    <location>
        <begin position="68"/>
        <end position="98"/>
    </location>
</feature>
<evidence type="ECO:0000313" key="5">
    <source>
        <dbReference type="EMBL" id="JAS56163.1"/>
    </source>
</evidence>
<dbReference type="InterPro" id="IPR032552">
    <property type="entry name" value="RSB_motif"/>
</dbReference>
<feature type="region of interest" description="Disordered" evidence="3">
    <location>
        <begin position="552"/>
        <end position="607"/>
    </location>
</feature>
<dbReference type="GO" id="GO:0061574">
    <property type="term" value="C:ASAP complex"/>
    <property type="evidence" value="ECO:0007669"/>
    <property type="project" value="TreeGrafter"/>
</dbReference>
<evidence type="ECO:0000256" key="1">
    <source>
        <dbReference type="ARBA" id="ARBA00022884"/>
    </source>
</evidence>
<evidence type="ECO:0000259" key="4">
    <source>
        <dbReference type="PROSITE" id="PS50102"/>
    </source>
</evidence>
<feature type="compositionally biased region" description="Basic and acidic residues" evidence="3">
    <location>
        <begin position="42"/>
        <end position="51"/>
    </location>
</feature>
<sequence length="673" mass="77707">MRRRSDRSKTKPTPKEESPEKSTRKSHRHSRRRRKSSSSSDGENKGSKPDVESISQPIEVQIEDIELPQEKPVEASVNEKEEATKKSNDKPQEWKEDDSFWGSENPKPAQDKPEENASTNEKEESSVWKVQSSNGAEGGEIQKLKICRQRPTESPEIGETSLLKRPKKEDERSSRSSSGDSDCSEDNSKPRKVKKKRRRELQSTVQRKLSTSASPAHESSDSEDDQKKKEAGCQESTDTQNNKDIVSDKENEANNSLQPKENNVDANCDQKEEKPQCPMPRKRRWGSSKTNHSDKQAVLTISTDSLKSLIPDAKPVPADELQLSVEEEEGQLDDDEEEDEVVALVAKEEEKQIERERQREERQKEKEKELAERKKKFERVEKVKEEKQSTSQSNASDKGVAPRKILLLSDDAKKLARSPSPPRHKPTSVLYITHLVRPFTVQQLKNLLLRTGTIAENGFWIDKIKSKCYVEYTTEDAAVETRHALHGVRWPTSNPKTLVVEFASHDDLIMAQALAEEPDVPRKSEPLNMVEGWVADQARIKERNRRNTVREWDVGKPEHPDEALDIEELKLKEKREQERKMRKERHHRSPTPEAEPPVRKARRKEEDAPAKLLDDLFRKTKTSPCIYWLPLTQEQIAVKEEIRRQHMAEHERRMAELKKAEQARRDRDRRNRK</sequence>
<dbReference type="InterPro" id="IPR034257">
    <property type="entry name" value="Acinus_RRM"/>
</dbReference>
<feature type="compositionally biased region" description="Basic and acidic residues" evidence="3">
    <location>
        <begin position="378"/>
        <end position="388"/>
    </location>
</feature>
<dbReference type="InterPro" id="IPR052793">
    <property type="entry name" value="EJC-associated_protein"/>
</dbReference>
<gene>
    <name evidence="5" type="ORF">g.38634</name>
</gene>
<feature type="compositionally biased region" description="Polar residues" evidence="3">
    <location>
        <begin position="253"/>
        <end position="265"/>
    </location>
</feature>
<evidence type="ECO:0000256" key="2">
    <source>
        <dbReference type="PROSITE-ProRule" id="PRU00176"/>
    </source>
</evidence>
<accession>A0A1B6G1H6</accession>
<dbReference type="CDD" id="cd12432">
    <property type="entry name" value="RRM_ACINU"/>
    <property type="match status" value="1"/>
</dbReference>
<dbReference type="PANTHER" id="PTHR46589">
    <property type="entry name" value="APOPTOTIC CHROMATIN CONDENSATION INDUCER IN THE NUCLEUS"/>
    <property type="match status" value="1"/>
</dbReference>
<protein>
    <recommendedName>
        <fullName evidence="4">RRM domain-containing protein</fullName>
    </recommendedName>
</protein>
<feature type="compositionally biased region" description="Basic and acidic residues" evidence="3">
    <location>
        <begin position="552"/>
        <end position="581"/>
    </location>
</feature>
<feature type="compositionally biased region" description="Basic residues" evidence="3">
    <location>
        <begin position="190"/>
        <end position="199"/>
    </location>
</feature>
<organism evidence="5">
    <name type="scientific">Cuerna arida</name>
    <dbReference type="NCBI Taxonomy" id="1464854"/>
    <lineage>
        <taxon>Eukaryota</taxon>
        <taxon>Metazoa</taxon>
        <taxon>Ecdysozoa</taxon>
        <taxon>Arthropoda</taxon>
        <taxon>Hexapoda</taxon>
        <taxon>Insecta</taxon>
        <taxon>Pterygota</taxon>
        <taxon>Neoptera</taxon>
        <taxon>Paraneoptera</taxon>
        <taxon>Hemiptera</taxon>
        <taxon>Auchenorrhyncha</taxon>
        <taxon>Membracoidea</taxon>
        <taxon>Cicadellidae</taxon>
        <taxon>Cicadellinae</taxon>
        <taxon>Proconiini</taxon>
        <taxon>Cuerna</taxon>
    </lineage>
</organism>
<dbReference type="InterPro" id="IPR000504">
    <property type="entry name" value="RRM_dom"/>
</dbReference>
<dbReference type="AlphaFoldDB" id="A0A1B6G1H6"/>
<dbReference type="GO" id="GO:0008380">
    <property type="term" value="P:RNA splicing"/>
    <property type="evidence" value="ECO:0007669"/>
    <property type="project" value="TreeGrafter"/>
</dbReference>
<feature type="compositionally biased region" description="Basic residues" evidence="3">
    <location>
        <begin position="24"/>
        <end position="36"/>
    </location>
</feature>
<dbReference type="PANTHER" id="PTHR46589:SF1">
    <property type="entry name" value="APOPTOTIC CHROMATIN CONDENSATION INDUCER IN THE NUCLEUS"/>
    <property type="match status" value="1"/>
</dbReference>
<dbReference type="Pfam" id="PF16294">
    <property type="entry name" value="RSB_motif"/>
    <property type="match status" value="1"/>
</dbReference>
<feature type="domain" description="RRM" evidence="4">
    <location>
        <begin position="428"/>
        <end position="505"/>
    </location>
</feature>
<dbReference type="Gene3D" id="3.30.70.330">
    <property type="match status" value="1"/>
</dbReference>
<feature type="compositionally biased region" description="Basic and acidic residues" evidence="3">
    <location>
        <begin position="346"/>
        <end position="372"/>
    </location>
</feature>
<feature type="compositionally biased region" description="Polar residues" evidence="3">
    <location>
        <begin position="202"/>
        <end position="214"/>
    </location>
</feature>
<dbReference type="InterPro" id="IPR035979">
    <property type="entry name" value="RBD_domain_sf"/>
</dbReference>
<dbReference type="GO" id="GO:0003723">
    <property type="term" value="F:RNA binding"/>
    <property type="evidence" value="ECO:0007669"/>
    <property type="project" value="UniProtKB-UniRule"/>
</dbReference>